<proteinExistence type="inferred from homology"/>
<feature type="compositionally biased region" description="Low complexity" evidence="4">
    <location>
        <begin position="105"/>
        <end position="115"/>
    </location>
</feature>
<dbReference type="AlphaFoldDB" id="A0A1E5WAJ8"/>
<dbReference type="Gene3D" id="3.40.395.10">
    <property type="entry name" value="Adenoviral Proteinase, Chain A"/>
    <property type="match status" value="1"/>
</dbReference>
<dbReference type="Pfam" id="PF02902">
    <property type="entry name" value="Peptidase_C48"/>
    <property type="match status" value="1"/>
</dbReference>
<organism evidence="6 7">
    <name type="scientific">Dichanthelium oligosanthes</name>
    <dbReference type="NCBI Taxonomy" id="888268"/>
    <lineage>
        <taxon>Eukaryota</taxon>
        <taxon>Viridiplantae</taxon>
        <taxon>Streptophyta</taxon>
        <taxon>Embryophyta</taxon>
        <taxon>Tracheophyta</taxon>
        <taxon>Spermatophyta</taxon>
        <taxon>Magnoliopsida</taxon>
        <taxon>Liliopsida</taxon>
        <taxon>Poales</taxon>
        <taxon>Poaceae</taxon>
        <taxon>PACMAD clade</taxon>
        <taxon>Panicoideae</taxon>
        <taxon>Panicodae</taxon>
        <taxon>Paniceae</taxon>
        <taxon>Dichantheliinae</taxon>
        <taxon>Dichanthelium</taxon>
    </lineage>
</organism>
<feature type="region of interest" description="Disordered" evidence="4">
    <location>
        <begin position="1081"/>
        <end position="1143"/>
    </location>
</feature>
<feature type="region of interest" description="Disordered" evidence="4">
    <location>
        <begin position="773"/>
        <end position="801"/>
    </location>
</feature>
<feature type="non-terminal residue" evidence="6">
    <location>
        <position position="1"/>
    </location>
</feature>
<feature type="region of interest" description="Disordered" evidence="4">
    <location>
        <begin position="94"/>
        <end position="117"/>
    </location>
</feature>
<keyword evidence="2 6" id="KW-0645">Protease</keyword>
<dbReference type="STRING" id="888268.A0A1E5WAJ8"/>
<evidence type="ECO:0000256" key="3">
    <source>
        <dbReference type="ARBA" id="ARBA00022801"/>
    </source>
</evidence>
<dbReference type="SUPFAM" id="SSF54001">
    <property type="entry name" value="Cysteine proteinases"/>
    <property type="match status" value="1"/>
</dbReference>
<dbReference type="PANTHER" id="PTHR47764:SF2">
    <property type="entry name" value="UBIQUITIN-LIKE PROTEASE FAMILY PROFILE DOMAIN-CONTAINING PROTEIN"/>
    <property type="match status" value="1"/>
</dbReference>
<dbReference type="OrthoDB" id="442460at2759"/>
<dbReference type="GO" id="GO:0008234">
    <property type="term" value="F:cysteine-type peptidase activity"/>
    <property type="evidence" value="ECO:0007669"/>
    <property type="project" value="InterPro"/>
</dbReference>
<evidence type="ECO:0000259" key="5">
    <source>
        <dbReference type="PROSITE" id="PS50600"/>
    </source>
</evidence>
<dbReference type="InterPro" id="IPR057375">
    <property type="entry name" value="ULP2A/B_PH"/>
</dbReference>
<dbReference type="Proteomes" id="UP000095767">
    <property type="component" value="Unassembled WGS sequence"/>
</dbReference>
<dbReference type="InterPro" id="IPR038765">
    <property type="entry name" value="Papain-like_cys_pep_sf"/>
</dbReference>
<feature type="compositionally biased region" description="Basic and acidic residues" evidence="4">
    <location>
        <begin position="1132"/>
        <end position="1143"/>
    </location>
</feature>
<dbReference type="GO" id="GO:0006508">
    <property type="term" value="P:proteolysis"/>
    <property type="evidence" value="ECO:0007669"/>
    <property type="project" value="UniProtKB-KW"/>
</dbReference>
<feature type="region of interest" description="Disordered" evidence="4">
    <location>
        <begin position="812"/>
        <end position="831"/>
    </location>
</feature>
<evidence type="ECO:0000313" key="7">
    <source>
        <dbReference type="Proteomes" id="UP000095767"/>
    </source>
</evidence>
<comment type="similarity">
    <text evidence="1">Belongs to the peptidase C48 family.</text>
</comment>
<evidence type="ECO:0000256" key="4">
    <source>
        <dbReference type="SAM" id="MobiDB-lite"/>
    </source>
</evidence>
<evidence type="ECO:0000256" key="1">
    <source>
        <dbReference type="ARBA" id="ARBA00005234"/>
    </source>
</evidence>
<evidence type="ECO:0000256" key="2">
    <source>
        <dbReference type="ARBA" id="ARBA00022670"/>
    </source>
</evidence>
<sequence length="1170" mass="129923">ARKLQMDHAEVSGLLCAGMHETDGGEESYAAEFPKMDQDTSHETTKFDVVMATSAMYTDNINTNACLDEYHMPGIQPMEEIRFGSAQPFELQSEGMVADSEEESMPSSPETSSTSNYDMPVSGYMEQNLQHIYKAYDAMVEKEGPVVLSPPFIICDETSHLEPQLTFSLDGIKIEYLDLDSFEGEKMVALQWEISNVISISCKWAQSVGSAFITLLAGSKEESGNAGPVRVQFCLDDSQWPRRQQKIWELGPRYEEIWKDIPSEDFTSENWCIEPSLFFPRQYFSSILSPFYFVVSHHEKIIFFTIPELYLRQYFHTDDFEDVIYPQGEPDAVSISKRDAELLLPETFVNDTIIDFYIKYLSTRIESTVKHRYHFFNSFFFRKLADLDKDQGRAPESRAAFLRVRKWTRKINFALELNCYLLSWRNGGMMLSAAIPCILHMDSLKGSHTGLKDIIQSYLWEEWKERHPESTSDNSDKFLNLRFVSLELPQQDNSFDCGLFLLHYVELFLMDAPSNFNPLKIDAFSGFLSGDWFAPAEASLKRSVVRKLIHELVTGSFQNHPKLACGSEKLDERHQRCSNAEQEPAGEFLAQRHGEPETVCTVRDGTHEIQPHKSICSNDSGEKGLPASGCMLDTGRVSIVDVQNIQESEVCAEDKDTVVCLSSQDEKNEPLIAESNNQLYMRSCAPKEDVLKGSNCVVTDKEHGESLFLSLDDNQKIPSQAEVEVQDIMVSTSCAVTEIAAQVIACQERSFQRSTEVGDECFRPSQDMDSVMMLDSSKDDDGPNPERMTAEGDRGAPHEDMDSVMMLDSSKYDDGPNPERMTAEGDCGAPHEDMDSVMPGEIDKDVADTKCEDSLVDPIIAENAIIENVKEISTADPVTVENTIVENVKDISTTADNVNHGDVSSKLPEGNADNGMTGDGSELKIGNNNNCMTGFSTASPDLKEENIDKVVAGDCTHENDINAKYSSELKVVNTDNGMTGGITVSSDVTEGNTDQIIVGDCTNETDVNADGEGAENYKHVATDSAAPCEDDTTCTDGVVLSIDVPCSTISETVSENTSSDAKRSLPDGTCKLVDRPCSPKDETCENTSLDGKRPASDGTSEENDMVIPGDKCIQKDDGTSEENDMVIPGDKCIQKDDGQGTDAKIERHYKRRKVLALEKQRSFSGATSLD</sequence>
<dbReference type="Pfam" id="PF25352">
    <property type="entry name" value="PH_ULP"/>
    <property type="match status" value="1"/>
</dbReference>
<comment type="caution">
    <text evidence="6">The sequence shown here is derived from an EMBL/GenBank/DDBJ whole genome shotgun (WGS) entry which is preliminary data.</text>
</comment>
<protein>
    <submittedName>
        <fullName evidence="6">Putative ubiquitin-like-specific protease 2B</fullName>
    </submittedName>
</protein>
<reference evidence="6 7" key="1">
    <citation type="submission" date="2016-09" db="EMBL/GenBank/DDBJ databases">
        <title>The draft genome of Dichanthelium oligosanthes: A C3 panicoid grass species.</title>
        <authorList>
            <person name="Studer A.J."/>
            <person name="Schnable J.C."/>
            <person name="Brutnell T.P."/>
        </authorList>
    </citation>
    <scope>NUCLEOTIDE SEQUENCE [LARGE SCALE GENOMIC DNA]</scope>
    <source>
        <strain evidence="7">cv. Kellogg 1175</strain>
        <tissue evidence="6">Leaf</tissue>
    </source>
</reference>
<feature type="compositionally biased region" description="Basic and acidic residues" evidence="4">
    <location>
        <begin position="788"/>
        <end position="801"/>
    </location>
</feature>
<keyword evidence="7" id="KW-1185">Reference proteome</keyword>
<dbReference type="EMBL" id="LWDX02015510">
    <property type="protein sequence ID" value="OEL34385.1"/>
    <property type="molecule type" value="Genomic_DNA"/>
</dbReference>
<dbReference type="PANTHER" id="PTHR47764">
    <property type="entry name" value="UBIQUITIN-LIKE-SPECIFIC PROTEASE 2B-RELATED"/>
    <property type="match status" value="1"/>
</dbReference>
<dbReference type="PROSITE" id="PS50600">
    <property type="entry name" value="ULP_PROTEASE"/>
    <property type="match status" value="1"/>
</dbReference>
<name>A0A1E5WAJ8_9POAL</name>
<keyword evidence="3" id="KW-0378">Hydrolase</keyword>
<gene>
    <name evidence="6" type="ORF">BAE44_0004597</name>
</gene>
<feature type="domain" description="Ubiquitin-like protease family profile" evidence="5">
    <location>
        <begin position="333"/>
        <end position="508"/>
    </location>
</feature>
<dbReference type="InterPro" id="IPR003653">
    <property type="entry name" value="Peptidase_C48_C"/>
</dbReference>
<accession>A0A1E5WAJ8</accession>
<evidence type="ECO:0000313" key="6">
    <source>
        <dbReference type="EMBL" id="OEL34385.1"/>
    </source>
</evidence>